<keyword evidence="2" id="KW-1133">Transmembrane helix</keyword>
<dbReference type="InterPro" id="IPR006665">
    <property type="entry name" value="OmpA-like"/>
</dbReference>
<evidence type="ECO:0000313" key="5">
    <source>
        <dbReference type="Proteomes" id="UP000006048"/>
    </source>
</evidence>
<proteinExistence type="predicted"/>
<evidence type="ECO:0000313" key="4">
    <source>
        <dbReference type="EMBL" id="AFM11460.1"/>
    </source>
</evidence>
<evidence type="ECO:0000256" key="2">
    <source>
        <dbReference type="SAM" id="Phobius"/>
    </source>
</evidence>
<dbReference type="Pfam" id="PF00691">
    <property type="entry name" value="OmpA"/>
    <property type="match status" value="1"/>
</dbReference>
<dbReference type="STRING" id="869212.Turpa_0809"/>
<evidence type="ECO:0000259" key="3">
    <source>
        <dbReference type="PROSITE" id="PS51123"/>
    </source>
</evidence>
<feature type="domain" description="OmpA-like" evidence="3">
    <location>
        <begin position="35"/>
        <end position="147"/>
    </location>
</feature>
<dbReference type="SUPFAM" id="SSF103088">
    <property type="entry name" value="OmpA-like"/>
    <property type="match status" value="1"/>
</dbReference>
<sequence>MSLHKKYLLIALIGTLSASGCVERAEFDREYGPERTLVRDQFVGSIYFGTASSSLSKAANADLARMAARIGERRNLGTRVVLIGYADRKRGVEENSELAAERAQRVAIALEKRGVELERIIIDSRPVRVTRAKEAERRVDIYLDGTAAARPGSLYPILVAFFLLVTFVLAAIIFRRRR</sequence>
<organism evidence="4 5">
    <name type="scientific">Turneriella parva (strain ATCC BAA-1111 / DSM 21527 / NCTC 11395 / H)</name>
    <name type="common">Leptospira parva</name>
    <dbReference type="NCBI Taxonomy" id="869212"/>
    <lineage>
        <taxon>Bacteria</taxon>
        <taxon>Pseudomonadati</taxon>
        <taxon>Spirochaetota</taxon>
        <taxon>Spirochaetia</taxon>
        <taxon>Leptospirales</taxon>
        <taxon>Leptospiraceae</taxon>
        <taxon>Turneriella</taxon>
    </lineage>
</organism>
<reference evidence="4 5" key="1">
    <citation type="submission" date="2012-06" db="EMBL/GenBank/DDBJ databases">
        <title>The complete chromosome of genome of Turneriella parva DSM 21527.</title>
        <authorList>
            <consortium name="US DOE Joint Genome Institute (JGI-PGF)"/>
            <person name="Lucas S."/>
            <person name="Han J."/>
            <person name="Lapidus A."/>
            <person name="Bruce D."/>
            <person name="Goodwin L."/>
            <person name="Pitluck S."/>
            <person name="Peters L."/>
            <person name="Kyrpides N."/>
            <person name="Mavromatis K."/>
            <person name="Ivanova N."/>
            <person name="Mikhailova N."/>
            <person name="Chertkov O."/>
            <person name="Detter J.C."/>
            <person name="Tapia R."/>
            <person name="Han C."/>
            <person name="Land M."/>
            <person name="Hauser L."/>
            <person name="Markowitz V."/>
            <person name="Cheng J.-F."/>
            <person name="Hugenholtz P."/>
            <person name="Woyke T."/>
            <person name="Wu D."/>
            <person name="Gronow S."/>
            <person name="Wellnitz S."/>
            <person name="Brambilla E."/>
            <person name="Klenk H.-P."/>
            <person name="Eisen J.A."/>
        </authorList>
    </citation>
    <scope>NUCLEOTIDE SEQUENCE [LARGE SCALE GENOMIC DNA]</scope>
    <source>
        <strain evidence="5">ATCC BAA-1111 / DSM 21527 / NCTC 11395 / H</strain>
    </source>
</reference>
<dbReference type="EMBL" id="CP002959">
    <property type="protein sequence ID" value="AFM11460.1"/>
    <property type="molecule type" value="Genomic_DNA"/>
</dbReference>
<dbReference type="RefSeq" id="WP_014801978.1">
    <property type="nucleotide sequence ID" value="NC_018020.1"/>
</dbReference>
<dbReference type="HOGENOM" id="CLU_1509987_0_0_12"/>
<keyword evidence="5" id="KW-1185">Reference proteome</keyword>
<accession>I4B2F3</accession>
<evidence type="ECO:0000256" key="1">
    <source>
        <dbReference type="PROSITE-ProRule" id="PRU00473"/>
    </source>
</evidence>
<protein>
    <submittedName>
        <fullName evidence="4">OmpA/MotB domain protein</fullName>
    </submittedName>
</protein>
<dbReference type="InterPro" id="IPR036737">
    <property type="entry name" value="OmpA-like_sf"/>
</dbReference>
<dbReference type="AlphaFoldDB" id="I4B2F3"/>
<dbReference type="PROSITE" id="PS51257">
    <property type="entry name" value="PROKAR_LIPOPROTEIN"/>
    <property type="match status" value="1"/>
</dbReference>
<name>I4B2F3_TURPD</name>
<dbReference type="GO" id="GO:0016020">
    <property type="term" value="C:membrane"/>
    <property type="evidence" value="ECO:0007669"/>
    <property type="project" value="UniProtKB-UniRule"/>
</dbReference>
<feature type="transmembrane region" description="Helical" evidence="2">
    <location>
        <begin position="154"/>
        <end position="174"/>
    </location>
</feature>
<dbReference type="Gene3D" id="3.30.1330.60">
    <property type="entry name" value="OmpA-like domain"/>
    <property type="match status" value="1"/>
</dbReference>
<gene>
    <name evidence="4" type="ordered locus">Turpa_0809</name>
</gene>
<dbReference type="PROSITE" id="PS51123">
    <property type="entry name" value="OMPA_2"/>
    <property type="match status" value="1"/>
</dbReference>
<dbReference type="Proteomes" id="UP000006048">
    <property type="component" value="Chromosome"/>
</dbReference>
<keyword evidence="1 2" id="KW-0472">Membrane</keyword>
<dbReference type="KEGG" id="tpx:Turpa_0809"/>
<keyword evidence="2" id="KW-0812">Transmembrane</keyword>